<evidence type="ECO:0000256" key="6">
    <source>
        <dbReference type="ARBA" id="ARBA00023316"/>
    </source>
</evidence>
<keyword evidence="3" id="KW-0808">Transferase</keyword>
<dbReference type="InterPro" id="IPR002477">
    <property type="entry name" value="Peptidoglycan-bd-like"/>
</dbReference>
<protein>
    <recommendedName>
        <fullName evidence="8">L,D-TPase catalytic domain-containing protein</fullName>
    </recommendedName>
</protein>
<dbReference type="Pfam" id="PF20142">
    <property type="entry name" value="Scaffold"/>
    <property type="match status" value="1"/>
</dbReference>
<dbReference type="KEGG" id="cbae:COR50_21870"/>
<keyword evidence="5 7" id="KW-0573">Peptidoglycan synthesis</keyword>
<dbReference type="PANTHER" id="PTHR41533:SF2">
    <property type="entry name" value="BLR7131 PROTEIN"/>
    <property type="match status" value="1"/>
</dbReference>
<proteinExistence type="inferred from homology"/>
<organism evidence="9 10">
    <name type="scientific">Chitinophaga caeni</name>
    <dbReference type="NCBI Taxonomy" id="2029983"/>
    <lineage>
        <taxon>Bacteria</taxon>
        <taxon>Pseudomonadati</taxon>
        <taxon>Bacteroidota</taxon>
        <taxon>Chitinophagia</taxon>
        <taxon>Chitinophagales</taxon>
        <taxon>Chitinophagaceae</taxon>
        <taxon>Chitinophaga</taxon>
    </lineage>
</organism>
<dbReference type="EMBL" id="CP023777">
    <property type="protein sequence ID" value="ATL49609.1"/>
    <property type="molecule type" value="Genomic_DNA"/>
</dbReference>
<dbReference type="PROSITE" id="PS52029">
    <property type="entry name" value="LD_TPASE"/>
    <property type="match status" value="1"/>
</dbReference>
<dbReference type="UniPathway" id="UPA00219"/>
<keyword evidence="6 7" id="KW-0961">Cell wall biogenesis/degradation</keyword>
<feature type="domain" description="L,D-TPase catalytic" evidence="8">
    <location>
        <begin position="326"/>
        <end position="507"/>
    </location>
</feature>
<keyword evidence="4 7" id="KW-0133">Cell shape</keyword>
<dbReference type="PANTHER" id="PTHR41533">
    <property type="entry name" value="L,D-TRANSPEPTIDASE HI_1667-RELATED"/>
    <property type="match status" value="1"/>
</dbReference>
<evidence type="ECO:0000259" key="8">
    <source>
        <dbReference type="PROSITE" id="PS52029"/>
    </source>
</evidence>
<dbReference type="AlphaFoldDB" id="A0A291R005"/>
<dbReference type="OrthoDB" id="9778545at2"/>
<sequence length="566" mass="65686">MMMLSSNIRTNTLLCCLLIFASCGHPKQAPKEQEIVQDTRQLDEIIHENIAERIEYINANDGVMEDSIASFPGNILIRVYEGNQYKPKWSSNGVPNKSLPELIQKINTADLLGLFPGNYHQQSLSKAWQKIESDSIARKDAALWAKVDVMASDAYLKMMQDLHFGMFPRDSNTLRKDSTFDEQRLMEQLQIASSNAGLQNTLDSLEPKHPGYRDLKNAFSAFKTYYQGLHWDTLPLEYSDTVAFRILLANRLVQTFHLDTSGGIGYDSLAIVKAVKSFQHEFSLYPDGIAGKKTIDLLNRKYTGWFLQYAVNMDRWRKLPDSLPARYLWVNVPAYQLDVYEDSIPVVHSRIIVGTSRNKTPLLASSMTNFVLYPYWRVPYSIIYKEMLPKIKKDVNYLIENRLEVIDRNGEIVNPHDVDWQQLNKKHFPYVLRQVDGEDNSLGIIKFNFSNRHSVYLHDTNNRNLFKNSFRSLSHGCVRVQNWDTLAMYLVKDDTSRLARRDSVRTWLVRGAKKQVNFKDRLPIFIRYFTAVAEDKHIRFYEDIYGMDRSIIDQYKLIHTKGKAMF</sequence>
<comment type="similarity">
    <text evidence="2">Belongs to the YkuD family.</text>
</comment>
<dbReference type="InterPro" id="IPR036365">
    <property type="entry name" value="PGBD-like_sf"/>
</dbReference>
<feature type="active site" description="Proton donor/acceptor" evidence="7">
    <location>
        <position position="458"/>
    </location>
</feature>
<accession>A0A291R005</accession>
<dbReference type="GO" id="GO:0004180">
    <property type="term" value="F:carboxypeptidase activity"/>
    <property type="evidence" value="ECO:0007669"/>
    <property type="project" value="UniProtKB-ARBA"/>
</dbReference>
<dbReference type="SUPFAM" id="SSF47090">
    <property type="entry name" value="PGBD-like"/>
    <property type="match status" value="1"/>
</dbReference>
<dbReference type="RefSeq" id="WP_098195976.1">
    <property type="nucleotide sequence ID" value="NZ_CP023777.1"/>
</dbReference>
<dbReference type="Gene3D" id="2.40.440.10">
    <property type="entry name" value="L,D-transpeptidase catalytic domain-like"/>
    <property type="match status" value="1"/>
</dbReference>
<feature type="active site" description="Nucleophile" evidence="7">
    <location>
        <position position="477"/>
    </location>
</feature>
<evidence type="ECO:0000256" key="1">
    <source>
        <dbReference type="ARBA" id="ARBA00004752"/>
    </source>
</evidence>
<evidence type="ECO:0000256" key="2">
    <source>
        <dbReference type="ARBA" id="ARBA00005992"/>
    </source>
</evidence>
<comment type="pathway">
    <text evidence="1 7">Cell wall biogenesis; peptidoglycan biosynthesis.</text>
</comment>
<dbReference type="SUPFAM" id="SSF141523">
    <property type="entry name" value="L,D-transpeptidase catalytic domain-like"/>
    <property type="match status" value="1"/>
</dbReference>
<dbReference type="InterPro" id="IPR052905">
    <property type="entry name" value="LD-transpeptidase_YkuD-like"/>
</dbReference>
<name>A0A291R005_9BACT</name>
<reference evidence="9 10" key="1">
    <citation type="submission" date="2017-10" db="EMBL/GenBank/DDBJ databases">
        <title>Paenichitinophaga pekingensis gen. nov., sp. nov., isolated from activated sludge.</title>
        <authorList>
            <person name="Jin D."/>
            <person name="Kong X."/>
            <person name="Deng Y."/>
            <person name="Bai Z."/>
        </authorList>
    </citation>
    <scope>NUCLEOTIDE SEQUENCE [LARGE SCALE GENOMIC DNA]</scope>
    <source>
        <strain evidence="9 10">13</strain>
    </source>
</reference>
<evidence type="ECO:0000256" key="7">
    <source>
        <dbReference type="PROSITE-ProRule" id="PRU01373"/>
    </source>
</evidence>
<dbReference type="CDD" id="cd16913">
    <property type="entry name" value="YkuD_like"/>
    <property type="match status" value="1"/>
</dbReference>
<evidence type="ECO:0000256" key="3">
    <source>
        <dbReference type="ARBA" id="ARBA00022679"/>
    </source>
</evidence>
<dbReference type="GO" id="GO:0016740">
    <property type="term" value="F:transferase activity"/>
    <property type="evidence" value="ECO:0007669"/>
    <property type="project" value="UniProtKB-KW"/>
</dbReference>
<dbReference type="Pfam" id="PF01471">
    <property type="entry name" value="PG_binding_1"/>
    <property type="match status" value="1"/>
</dbReference>
<dbReference type="InterPro" id="IPR045380">
    <property type="entry name" value="LD_TPept_scaffold_dom"/>
</dbReference>
<gene>
    <name evidence="9" type="ORF">COR50_21870</name>
</gene>
<dbReference type="GO" id="GO:0008360">
    <property type="term" value="P:regulation of cell shape"/>
    <property type="evidence" value="ECO:0007669"/>
    <property type="project" value="UniProtKB-UniRule"/>
</dbReference>
<evidence type="ECO:0000256" key="5">
    <source>
        <dbReference type="ARBA" id="ARBA00022984"/>
    </source>
</evidence>
<dbReference type="GO" id="GO:0009252">
    <property type="term" value="P:peptidoglycan biosynthetic process"/>
    <property type="evidence" value="ECO:0007669"/>
    <property type="project" value="UniProtKB-UniPathway"/>
</dbReference>
<keyword evidence="10" id="KW-1185">Reference proteome</keyword>
<evidence type="ECO:0000313" key="9">
    <source>
        <dbReference type="EMBL" id="ATL49609.1"/>
    </source>
</evidence>
<dbReference type="InterPro" id="IPR005490">
    <property type="entry name" value="LD_TPept_cat_dom"/>
</dbReference>
<dbReference type="Proteomes" id="UP000220133">
    <property type="component" value="Chromosome"/>
</dbReference>
<evidence type="ECO:0000313" key="10">
    <source>
        <dbReference type="Proteomes" id="UP000220133"/>
    </source>
</evidence>
<dbReference type="InterPro" id="IPR038063">
    <property type="entry name" value="Transpep_catalytic_dom"/>
</dbReference>
<dbReference type="GO" id="GO:0071555">
    <property type="term" value="P:cell wall organization"/>
    <property type="evidence" value="ECO:0007669"/>
    <property type="project" value="UniProtKB-UniRule"/>
</dbReference>
<dbReference type="Pfam" id="PF03734">
    <property type="entry name" value="YkuD"/>
    <property type="match status" value="1"/>
</dbReference>
<evidence type="ECO:0000256" key="4">
    <source>
        <dbReference type="ARBA" id="ARBA00022960"/>
    </source>
</evidence>